<feature type="non-terminal residue" evidence="3">
    <location>
        <position position="200"/>
    </location>
</feature>
<dbReference type="EMBL" id="JASPKZ010003864">
    <property type="protein sequence ID" value="KAJ9591547.1"/>
    <property type="molecule type" value="Genomic_DNA"/>
</dbReference>
<feature type="signal peptide" evidence="2">
    <location>
        <begin position="1"/>
        <end position="20"/>
    </location>
</feature>
<evidence type="ECO:0000313" key="4">
    <source>
        <dbReference type="Proteomes" id="UP001233999"/>
    </source>
</evidence>
<organism evidence="3 4">
    <name type="scientific">Diploptera punctata</name>
    <name type="common">Pacific beetle cockroach</name>
    <dbReference type="NCBI Taxonomy" id="6984"/>
    <lineage>
        <taxon>Eukaryota</taxon>
        <taxon>Metazoa</taxon>
        <taxon>Ecdysozoa</taxon>
        <taxon>Arthropoda</taxon>
        <taxon>Hexapoda</taxon>
        <taxon>Insecta</taxon>
        <taxon>Pterygota</taxon>
        <taxon>Neoptera</taxon>
        <taxon>Polyneoptera</taxon>
        <taxon>Dictyoptera</taxon>
        <taxon>Blattodea</taxon>
        <taxon>Blaberoidea</taxon>
        <taxon>Blaberidae</taxon>
        <taxon>Diplopterinae</taxon>
        <taxon>Diploptera</taxon>
    </lineage>
</organism>
<dbReference type="AlphaFoldDB" id="A0AAD8A341"/>
<evidence type="ECO:0000256" key="1">
    <source>
        <dbReference type="SAM" id="Phobius"/>
    </source>
</evidence>
<keyword evidence="1" id="KW-0472">Membrane</keyword>
<evidence type="ECO:0000313" key="3">
    <source>
        <dbReference type="EMBL" id="KAJ9591547.1"/>
    </source>
</evidence>
<evidence type="ECO:0000256" key="2">
    <source>
        <dbReference type="SAM" id="SignalP"/>
    </source>
</evidence>
<accession>A0AAD8A341</accession>
<gene>
    <name evidence="3" type="ORF">L9F63_001901</name>
</gene>
<keyword evidence="2" id="KW-0732">Signal</keyword>
<feature type="transmembrane region" description="Helical" evidence="1">
    <location>
        <begin position="149"/>
        <end position="172"/>
    </location>
</feature>
<comment type="caution">
    <text evidence="3">The sequence shown here is derived from an EMBL/GenBank/DDBJ whole genome shotgun (WGS) entry which is preliminary data.</text>
</comment>
<feature type="chain" id="PRO_5042186181" evidence="2">
    <location>
        <begin position="21"/>
        <end position="200"/>
    </location>
</feature>
<keyword evidence="4" id="KW-1185">Reference proteome</keyword>
<name>A0AAD8A341_DIPPU</name>
<dbReference type="Proteomes" id="UP001233999">
    <property type="component" value="Unassembled WGS sequence"/>
</dbReference>
<protein>
    <submittedName>
        <fullName evidence="3">Uncharacterized protein</fullName>
    </submittedName>
</protein>
<sequence length="200" mass="22757">IRIIPSIWALALTHFPSSRADLTWTIAPSFFFLSKARLVGQRDNNSWSASLPAIGKTYQCGNKNSFLHPRMPILGVRHLFKVLQRIRTHREALLQGDEKRPVLGRTQVPLILNVWCLMLLARGVNLLRFRDSLSSGVAKSSRIILYYRLFSRCAVWWWLRAPTIYIALATLFSCLRRVRCAIGVHSDELSLVGSALTKTL</sequence>
<keyword evidence="1" id="KW-1133">Transmembrane helix</keyword>
<keyword evidence="1" id="KW-0812">Transmembrane</keyword>
<reference evidence="3" key="1">
    <citation type="journal article" date="2023" name="IScience">
        <title>Live-bearing cockroach genome reveals convergent evolutionary mechanisms linked to viviparity in insects and beyond.</title>
        <authorList>
            <person name="Fouks B."/>
            <person name="Harrison M.C."/>
            <person name="Mikhailova A.A."/>
            <person name="Marchal E."/>
            <person name="English S."/>
            <person name="Carruthers M."/>
            <person name="Jennings E.C."/>
            <person name="Chiamaka E.L."/>
            <person name="Frigard R.A."/>
            <person name="Pippel M."/>
            <person name="Attardo G.M."/>
            <person name="Benoit J.B."/>
            <person name="Bornberg-Bauer E."/>
            <person name="Tobe S.S."/>
        </authorList>
    </citation>
    <scope>NUCLEOTIDE SEQUENCE</scope>
    <source>
        <strain evidence="3">Stay&amp;Tobe</strain>
    </source>
</reference>
<reference evidence="3" key="2">
    <citation type="submission" date="2023-05" db="EMBL/GenBank/DDBJ databases">
        <authorList>
            <person name="Fouks B."/>
        </authorList>
    </citation>
    <scope>NUCLEOTIDE SEQUENCE</scope>
    <source>
        <strain evidence="3">Stay&amp;Tobe</strain>
        <tissue evidence="3">Testes</tissue>
    </source>
</reference>
<proteinExistence type="predicted"/>
<feature type="non-terminal residue" evidence="3">
    <location>
        <position position="1"/>
    </location>
</feature>